<evidence type="ECO:0000259" key="3">
    <source>
        <dbReference type="PROSITE" id="PS50801"/>
    </source>
</evidence>
<dbReference type="SUPFAM" id="SSF52091">
    <property type="entry name" value="SpoIIaa-like"/>
    <property type="match status" value="1"/>
</dbReference>
<dbReference type="GO" id="GO:0043856">
    <property type="term" value="F:anti-sigma factor antagonist activity"/>
    <property type="evidence" value="ECO:0007669"/>
    <property type="project" value="InterPro"/>
</dbReference>
<comment type="caution">
    <text evidence="4">The sequence shown here is derived from an EMBL/GenBank/DDBJ whole genome shotgun (WGS) entry which is preliminary data.</text>
</comment>
<dbReference type="InterPro" id="IPR036513">
    <property type="entry name" value="STAS_dom_sf"/>
</dbReference>
<dbReference type="STRING" id="159449.B4N89_24340"/>
<evidence type="ECO:0000256" key="2">
    <source>
        <dbReference type="RuleBase" id="RU003749"/>
    </source>
</evidence>
<dbReference type="PANTHER" id="PTHR33495:SF2">
    <property type="entry name" value="ANTI-SIGMA FACTOR ANTAGONIST TM_1081-RELATED"/>
    <property type="match status" value="1"/>
</dbReference>
<dbReference type="InterPro" id="IPR003658">
    <property type="entry name" value="Anti-sigma_ant"/>
</dbReference>
<dbReference type="Gene3D" id="3.30.750.24">
    <property type="entry name" value="STAS domain"/>
    <property type="match status" value="1"/>
</dbReference>
<dbReference type="Proteomes" id="UP000190037">
    <property type="component" value="Unassembled WGS sequence"/>
</dbReference>
<dbReference type="NCBIfam" id="TIGR00377">
    <property type="entry name" value="ant_ant_sig"/>
    <property type="match status" value="1"/>
</dbReference>
<comment type="similarity">
    <text evidence="1 2">Belongs to the anti-sigma-factor antagonist family.</text>
</comment>
<proteinExistence type="inferred from homology"/>
<dbReference type="AlphaFoldDB" id="A0A1T3P3K3"/>
<evidence type="ECO:0000313" key="4">
    <source>
        <dbReference type="EMBL" id="OPC83653.1"/>
    </source>
</evidence>
<sequence>MSIDDLPPDDVDHTSFSARPCVVHTALEADLGGIVSVHGDMDMTAAPAFRQAVDRLVDEGARSLRIDLSGVPFIDSSGLGSLVYGYRRLRDRDGDVVVCGVGPQPARVLRITHLDRILSVEPTGVLRNR</sequence>
<organism evidence="4 5">
    <name type="scientific">Embleya scabrispora</name>
    <dbReference type="NCBI Taxonomy" id="159449"/>
    <lineage>
        <taxon>Bacteria</taxon>
        <taxon>Bacillati</taxon>
        <taxon>Actinomycetota</taxon>
        <taxon>Actinomycetes</taxon>
        <taxon>Kitasatosporales</taxon>
        <taxon>Streptomycetaceae</taxon>
        <taxon>Embleya</taxon>
    </lineage>
</organism>
<name>A0A1T3P3K3_9ACTN</name>
<dbReference type="PANTHER" id="PTHR33495">
    <property type="entry name" value="ANTI-SIGMA FACTOR ANTAGONIST TM_1081-RELATED-RELATED"/>
    <property type="match status" value="1"/>
</dbReference>
<dbReference type="Pfam" id="PF01740">
    <property type="entry name" value="STAS"/>
    <property type="match status" value="1"/>
</dbReference>
<feature type="domain" description="STAS" evidence="3">
    <location>
        <begin position="34"/>
        <end position="129"/>
    </location>
</feature>
<dbReference type="OrthoDB" id="3622319at2"/>
<gene>
    <name evidence="4" type="ORF">B4N89_24340</name>
</gene>
<dbReference type="RefSeq" id="WP_078977935.1">
    <property type="nucleotide sequence ID" value="NZ_MWQN01000001.1"/>
</dbReference>
<evidence type="ECO:0000313" key="5">
    <source>
        <dbReference type="Proteomes" id="UP000190037"/>
    </source>
</evidence>
<dbReference type="CDD" id="cd07043">
    <property type="entry name" value="STAS_anti-anti-sigma_factors"/>
    <property type="match status" value="1"/>
</dbReference>
<evidence type="ECO:0000256" key="1">
    <source>
        <dbReference type="ARBA" id="ARBA00009013"/>
    </source>
</evidence>
<reference evidence="4 5" key="1">
    <citation type="submission" date="2017-03" db="EMBL/GenBank/DDBJ databases">
        <title>Draft genome sequence of Streptomyces scabrisporus NF3, endophyte isolated from Amphipterygium adstringens.</title>
        <authorList>
            <person name="Vazquez M."/>
            <person name="Ceapa C.D."/>
            <person name="Rodriguez Luna D."/>
            <person name="Sanchez Esquivel S."/>
        </authorList>
    </citation>
    <scope>NUCLEOTIDE SEQUENCE [LARGE SCALE GENOMIC DNA]</scope>
    <source>
        <strain evidence="4 5">NF3</strain>
    </source>
</reference>
<protein>
    <recommendedName>
        <fullName evidence="2">Anti-sigma factor antagonist</fullName>
    </recommendedName>
</protein>
<dbReference type="PROSITE" id="PS50801">
    <property type="entry name" value="STAS"/>
    <property type="match status" value="1"/>
</dbReference>
<dbReference type="InterPro" id="IPR002645">
    <property type="entry name" value="STAS_dom"/>
</dbReference>
<keyword evidence="5" id="KW-1185">Reference proteome</keyword>
<accession>A0A1T3P3K3</accession>
<dbReference type="eggNOG" id="COG1366">
    <property type="taxonomic scope" value="Bacteria"/>
</dbReference>
<dbReference type="EMBL" id="MWQN01000001">
    <property type="protein sequence ID" value="OPC83653.1"/>
    <property type="molecule type" value="Genomic_DNA"/>
</dbReference>